<dbReference type="GO" id="GO:0043190">
    <property type="term" value="C:ATP-binding cassette (ABC) transporter complex"/>
    <property type="evidence" value="ECO:0007669"/>
    <property type="project" value="InterPro"/>
</dbReference>
<dbReference type="SUPFAM" id="SSF53850">
    <property type="entry name" value="Periplasmic binding protein-like II"/>
    <property type="match status" value="2"/>
</dbReference>
<dbReference type="RefSeq" id="WP_245732732.1">
    <property type="nucleotide sequence ID" value="NZ_FOHJ01000003.1"/>
</dbReference>
<dbReference type="STRING" id="237682.SAMN05421676_103168"/>
<dbReference type="GO" id="GO:0015226">
    <property type="term" value="F:carnitine transmembrane transporter activity"/>
    <property type="evidence" value="ECO:0007669"/>
    <property type="project" value="TreeGrafter"/>
</dbReference>
<gene>
    <name evidence="8" type="ORF">SAMN05421676_103168</name>
</gene>
<dbReference type="PROSITE" id="PS51257">
    <property type="entry name" value="PROKAR_LIPOPROTEIN"/>
    <property type="match status" value="1"/>
</dbReference>
<evidence type="ECO:0000313" key="8">
    <source>
        <dbReference type="EMBL" id="SET18744.1"/>
    </source>
</evidence>
<feature type="signal peptide" evidence="6">
    <location>
        <begin position="1"/>
        <end position="21"/>
    </location>
</feature>
<dbReference type="EMBL" id="FOHJ01000003">
    <property type="protein sequence ID" value="SET18744.1"/>
    <property type="molecule type" value="Genomic_DNA"/>
</dbReference>
<dbReference type="GO" id="GO:0031460">
    <property type="term" value="P:glycine betaine transport"/>
    <property type="evidence" value="ECO:0007669"/>
    <property type="project" value="TreeGrafter"/>
</dbReference>
<keyword evidence="9" id="KW-1185">Reference proteome</keyword>
<evidence type="ECO:0000256" key="4">
    <source>
        <dbReference type="ARBA" id="ARBA00023136"/>
    </source>
</evidence>
<evidence type="ECO:0000259" key="7">
    <source>
        <dbReference type="Pfam" id="PF04069"/>
    </source>
</evidence>
<feature type="domain" description="ABC-type glycine betaine transport system substrate-binding" evidence="7">
    <location>
        <begin position="44"/>
        <end position="186"/>
    </location>
</feature>
<evidence type="ECO:0000256" key="1">
    <source>
        <dbReference type="ARBA" id="ARBA00004236"/>
    </source>
</evidence>
<organism evidence="8 9">
    <name type="scientific">Salinibacillus kushneri</name>
    <dbReference type="NCBI Taxonomy" id="237682"/>
    <lineage>
        <taxon>Bacteria</taxon>
        <taxon>Bacillati</taxon>
        <taxon>Bacillota</taxon>
        <taxon>Bacilli</taxon>
        <taxon>Bacillales</taxon>
        <taxon>Bacillaceae</taxon>
        <taxon>Salinibacillus</taxon>
    </lineage>
</organism>
<keyword evidence="6" id="KW-0732">Signal</keyword>
<evidence type="ECO:0000313" key="9">
    <source>
        <dbReference type="Proteomes" id="UP000199095"/>
    </source>
</evidence>
<dbReference type="Gene3D" id="3.40.190.100">
    <property type="entry name" value="Glycine betaine-binding periplasmic protein, domain 2"/>
    <property type="match status" value="1"/>
</dbReference>
<keyword evidence="4" id="KW-0472">Membrane</keyword>
<name>A0A1I0CGU6_9BACI</name>
<evidence type="ECO:0000256" key="2">
    <source>
        <dbReference type="ARBA" id="ARBA00022448"/>
    </source>
</evidence>
<dbReference type="PANTHER" id="PTHR47737">
    <property type="entry name" value="GLYCINE BETAINE/PROLINE BETAINE TRANSPORT SYSTEM PERMEASE PROTEIN PROW"/>
    <property type="match status" value="1"/>
</dbReference>
<accession>A0A1I0CGU6</accession>
<proteinExistence type="predicted"/>
<feature type="region of interest" description="Disordered" evidence="5">
    <location>
        <begin position="27"/>
        <end position="46"/>
    </location>
</feature>
<protein>
    <submittedName>
        <fullName evidence="8">Glycine betaine/proline transport system substrate-binding protein</fullName>
    </submittedName>
</protein>
<dbReference type="Gene3D" id="3.10.105.10">
    <property type="entry name" value="Dipeptide-binding Protein, Domain 3"/>
    <property type="match status" value="1"/>
</dbReference>
<dbReference type="PANTHER" id="PTHR47737:SF1">
    <property type="entry name" value="GLYCINE BETAINE_PROLINE BETAINE TRANSPORT SYSTEM PERMEASE PROTEIN PROW"/>
    <property type="match status" value="1"/>
</dbReference>
<comment type="subcellular location">
    <subcellularLocation>
        <location evidence="1">Cell membrane</location>
    </subcellularLocation>
</comment>
<feature type="chain" id="PRO_5038510441" evidence="6">
    <location>
        <begin position="22"/>
        <end position="308"/>
    </location>
</feature>
<evidence type="ECO:0000256" key="3">
    <source>
        <dbReference type="ARBA" id="ARBA00022475"/>
    </source>
</evidence>
<dbReference type="AlphaFoldDB" id="A0A1I0CGU6"/>
<dbReference type="Pfam" id="PF04069">
    <property type="entry name" value="OpuAC"/>
    <property type="match status" value="2"/>
</dbReference>
<sequence>MFTFKWKRIGLIAGLSLSLIAAGCGQDNTDDTTNDAESGGDGTNVGEEVDYTITGIEPGAGITEATDNALKEYENLAGWEQQNSSTTAMLTALADAIENEEPIVIAGWSPHFKFAKYDLKYLEDPKGVYGDVEYISTIVRKGLKEEKPEAYKILDRFHWETEDMESVMLAAQDMEFEKAAQQWVDENQEKVAEWTKGVEPVDGTSIELVLTPWDTERSSAHVAKIVLEEQGFEVKLTPVDPSIMFQAIAEGDGDASLAPWLPATHGAFYEKFEGEFEDLGENLKGAKIGLVVPTYMDIDSIEDLKPAE</sequence>
<reference evidence="9" key="1">
    <citation type="submission" date="2016-10" db="EMBL/GenBank/DDBJ databases">
        <authorList>
            <person name="Varghese N."/>
            <person name="Submissions S."/>
        </authorList>
    </citation>
    <scope>NUCLEOTIDE SEQUENCE [LARGE SCALE GENOMIC DNA]</scope>
    <source>
        <strain evidence="9">CGMCC 1.3566</strain>
    </source>
</reference>
<evidence type="ECO:0000256" key="6">
    <source>
        <dbReference type="SAM" id="SignalP"/>
    </source>
</evidence>
<dbReference type="GO" id="GO:0005275">
    <property type="term" value="F:amine transmembrane transporter activity"/>
    <property type="evidence" value="ECO:0007669"/>
    <property type="project" value="TreeGrafter"/>
</dbReference>
<keyword evidence="2" id="KW-0813">Transport</keyword>
<dbReference type="InterPro" id="IPR007210">
    <property type="entry name" value="ABC_Gly_betaine_transp_sub-bd"/>
</dbReference>
<dbReference type="GO" id="GO:0015871">
    <property type="term" value="P:choline transport"/>
    <property type="evidence" value="ECO:0007669"/>
    <property type="project" value="TreeGrafter"/>
</dbReference>
<dbReference type="Proteomes" id="UP000199095">
    <property type="component" value="Unassembled WGS sequence"/>
</dbReference>
<evidence type="ECO:0000256" key="5">
    <source>
        <dbReference type="SAM" id="MobiDB-lite"/>
    </source>
</evidence>
<keyword evidence="3" id="KW-1003">Cell membrane</keyword>
<feature type="domain" description="ABC-type glycine betaine transport system substrate-binding" evidence="7">
    <location>
        <begin position="205"/>
        <end position="305"/>
    </location>
</feature>